<reference evidence="1" key="1">
    <citation type="submission" date="2020-06" db="EMBL/GenBank/DDBJ databases">
        <authorList>
            <person name="Li T."/>
            <person name="Hu X."/>
            <person name="Zhang T."/>
            <person name="Song X."/>
            <person name="Zhang H."/>
            <person name="Dai N."/>
            <person name="Sheng W."/>
            <person name="Hou X."/>
            <person name="Wei L."/>
        </authorList>
    </citation>
    <scope>NUCLEOTIDE SEQUENCE</scope>
    <source>
        <strain evidence="1">KEN1</strain>
        <tissue evidence="1">Leaf</tissue>
    </source>
</reference>
<organism evidence="1">
    <name type="scientific">Sesamum latifolium</name>
    <dbReference type="NCBI Taxonomy" id="2727402"/>
    <lineage>
        <taxon>Eukaryota</taxon>
        <taxon>Viridiplantae</taxon>
        <taxon>Streptophyta</taxon>
        <taxon>Embryophyta</taxon>
        <taxon>Tracheophyta</taxon>
        <taxon>Spermatophyta</taxon>
        <taxon>Magnoliopsida</taxon>
        <taxon>eudicotyledons</taxon>
        <taxon>Gunneridae</taxon>
        <taxon>Pentapetalae</taxon>
        <taxon>asterids</taxon>
        <taxon>lamiids</taxon>
        <taxon>Lamiales</taxon>
        <taxon>Pedaliaceae</taxon>
        <taxon>Sesamum</taxon>
    </lineage>
</organism>
<accession>A0AAW2XHV9</accession>
<sequence length="125" mass="13817">MKCILISLPSRSAIALLESPARMLALVSFGDGCCYLQGCNPLVYQLLGISENVQIEYSAIWVGAGAWSLPKVYVLALSLVSPWIFFESGCHKRWSGVSVKILLSLDDPVEDHWNLYFPPAMVVLE</sequence>
<name>A0AAW2XHV9_9LAMI</name>
<dbReference type="AlphaFoldDB" id="A0AAW2XHV9"/>
<protein>
    <submittedName>
        <fullName evidence="1">Uncharacterized protein</fullName>
    </submittedName>
</protein>
<reference evidence="1" key="2">
    <citation type="journal article" date="2024" name="Plant">
        <title>Genomic evolution and insights into agronomic trait innovations of Sesamum species.</title>
        <authorList>
            <person name="Miao H."/>
            <person name="Wang L."/>
            <person name="Qu L."/>
            <person name="Liu H."/>
            <person name="Sun Y."/>
            <person name="Le M."/>
            <person name="Wang Q."/>
            <person name="Wei S."/>
            <person name="Zheng Y."/>
            <person name="Lin W."/>
            <person name="Duan Y."/>
            <person name="Cao H."/>
            <person name="Xiong S."/>
            <person name="Wang X."/>
            <person name="Wei L."/>
            <person name="Li C."/>
            <person name="Ma Q."/>
            <person name="Ju M."/>
            <person name="Zhao R."/>
            <person name="Li G."/>
            <person name="Mu C."/>
            <person name="Tian Q."/>
            <person name="Mei H."/>
            <person name="Zhang T."/>
            <person name="Gao T."/>
            <person name="Zhang H."/>
        </authorList>
    </citation>
    <scope>NUCLEOTIDE SEQUENCE</scope>
    <source>
        <strain evidence="1">KEN1</strain>
    </source>
</reference>
<comment type="caution">
    <text evidence="1">The sequence shown here is derived from an EMBL/GenBank/DDBJ whole genome shotgun (WGS) entry which is preliminary data.</text>
</comment>
<gene>
    <name evidence="1" type="ORF">Slati_1355800</name>
</gene>
<proteinExistence type="predicted"/>
<dbReference type="EMBL" id="JACGWN010000004">
    <property type="protein sequence ID" value="KAL0453777.1"/>
    <property type="molecule type" value="Genomic_DNA"/>
</dbReference>
<evidence type="ECO:0000313" key="1">
    <source>
        <dbReference type="EMBL" id="KAL0453777.1"/>
    </source>
</evidence>